<dbReference type="OrthoDB" id="565128at2759"/>
<feature type="compositionally biased region" description="Basic residues" evidence="1">
    <location>
        <begin position="1"/>
        <end position="11"/>
    </location>
</feature>
<organism evidence="3 4">
    <name type="scientific">Monoraphidium neglectum</name>
    <dbReference type="NCBI Taxonomy" id="145388"/>
    <lineage>
        <taxon>Eukaryota</taxon>
        <taxon>Viridiplantae</taxon>
        <taxon>Chlorophyta</taxon>
        <taxon>core chlorophytes</taxon>
        <taxon>Chlorophyceae</taxon>
        <taxon>CS clade</taxon>
        <taxon>Sphaeropleales</taxon>
        <taxon>Selenastraceae</taxon>
        <taxon>Monoraphidium</taxon>
    </lineage>
</organism>
<accession>A0A0D2JYU7</accession>
<dbReference type="Pfam" id="PF01337">
    <property type="entry name" value="Barstar"/>
    <property type="match status" value="1"/>
</dbReference>
<dbReference type="InterPro" id="IPR035905">
    <property type="entry name" value="Barstar-like_sf"/>
</dbReference>
<keyword evidence="4" id="KW-1185">Reference proteome</keyword>
<dbReference type="Gene3D" id="3.30.370.10">
    <property type="entry name" value="Barstar-like"/>
    <property type="match status" value="1"/>
</dbReference>
<dbReference type="AlphaFoldDB" id="A0A0D2JYU7"/>
<feature type="domain" description="Barstar (barnase inhibitor)" evidence="2">
    <location>
        <begin position="42"/>
        <end position="89"/>
    </location>
</feature>
<gene>
    <name evidence="3" type="ORF">MNEG_4283</name>
</gene>
<protein>
    <recommendedName>
        <fullName evidence="2">Barstar (barnase inhibitor) domain-containing protein</fullName>
    </recommendedName>
</protein>
<dbReference type="SUPFAM" id="SSF52038">
    <property type="entry name" value="Barstar-related"/>
    <property type="match status" value="1"/>
</dbReference>
<reference evidence="3 4" key="1">
    <citation type="journal article" date="2013" name="BMC Genomics">
        <title>Reconstruction of the lipid metabolism for the microalga Monoraphidium neglectum from its genome sequence reveals characteristics suitable for biofuel production.</title>
        <authorList>
            <person name="Bogen C."/>
            <person name="Al-Dilaimi A."/>
            <person name="Albersmeier A."/>
            <person name="Wichmann J."/>
            <person name="Grundmann M."/>
            <person name="Rupp O."/>
            <person name="Lauersen K.J."/>
            <person name="Blifernez-Klassen O."/>
            <person name="Kalinowski J."/>
            <person name="Goesmann A."/>
            <person name="Mussgnug J.H."/>
            <person name="Kruse O."/>
        </authorList>
    </citation>
    <scope>NUCLEOTIDE SEQUENCE [LARGE SCALE GENOMIC DNA]</scope>
    <source>
        <strain evidence="3 4">SAG 48.87</strain>
    </source>
</reference>
<dbReference type="RefSeq" id="XP_013902697.1">
    <property type="nucleotide sequence ID" value="XM_014047243.1"/>
</dbReference>
<evidence type="ECO:0000313" key="4">
    <source>
        <dbReference type="Proteomes" id="UP000054498"/>
    </source>
</evidence>
<evidence type="ECO:0000313" key="3">
    <source>
        <dbReference type="EMBL" id="KIZ03678.1"/>
    </source>
</evidence>
<proteinExistence type="predicted"/>
<sequence>MPQPKAKRTKAGHSQDPPAAEAAAPHDGPRGELLLNLRGTALTEGDLWDALAAGCKLPRWFGRNLDAWHDTLVTGGISQYLDAHEPLVVRADAAGVFAPGNGRGRKLASVFLESGGRGRLELYSPGGGARMALQE</sequence>
<dbReference type="EMBL" id="KK100806">
    <property type="protein sequence ID" value="KIZ03678.1"/>
    <property type="molecule type" value="Genomic_DNA"/>
</dbReference>
<name>A0A0D2JYU7_9CHLO</name>
<feature type="region of interest" description="Disordered" evidence="1">
    <location>
        <begin position="1"/>
        <end position="31"/>
    </location>
</feature>
<dbReference type="InterPro" id="IPR000468">
    <property type="entry name" value="Barstar"/>
</dbReference>
<dbReference type="GeneID" id="25737161"/>
<evidence type="ECO:0000256" key="1">
    <source>
        <dbReference type="SAM" id="MobiDB-lite"/>
    </source>
</evidence>
<dbReference type="KEGG" id="mng:MNEG_4283"/>
<evidence type="ECO:0000259" key="2">
    <source>
        <dbReference type="Pfam" id="PF01337"/>
    </source>
</evidence>
<dbReference type="Proteomes" id="UP000054498">
    <property type="component" value="Unassembled WGS sequence"/>
</dbReference>